<feature type="compositionally biased region" description="Basic and acidic residues" evidence="3">
    <location>
        <begin position="1"/>
        <end position="14"/>
    </location>
</feature>
<feature type="region of interest" description="Disordered" evidence="3">
    <location>
        <begin position="87"/>
        <end position="107"/>
    </location>
</feature>
<dbReference type="GO" id="GO:0006396">
    <property type="term" value="P:RNA processing"/>
    <property type="evidence" value="ECO:0007669"/>
    <property type="project" value="InterPro"/>
</dbReference>
<name>A0A8H3TVN5_9TREE</name>
<feature type="domain" description="CID" evidence="6">
    <location>
        <begin position="515"/>
        <end position="663"/>
    </location>
</feature>
<dbReference type="PROSITE" id="PS50102">
    <property type="entry name" value="RRM"/>
    <property type="match status" value="1"/>
</dbReference>
<evidence type="ECO:0000256" key="1">
    <source>
        <dbReference type="ARBA" id="ARBA00022884"/>
    </source>
</evidence>
<dbReference type="SMART" id="SM00582">
    <property type="entry name" value="RPR"/>
    <property type="match status" value="1"/>
</dbReference>
<dbReference type="SUPFAM" id="SSF48464">
    <property type="entry name" value="ENTH/VHS domain"/>
    <property type="match status" value="1"/>
</dbReference>
<dbReference type="InterPro" id="IPR035967">
    <property type="entry name" value="SWAP/Surp_sf"/>
</dbReference>
<feature type="region of interest" description="Disordered" evidence="3">
    <location>
        <begin position="484"/>
        <end position="514"/>
    </location>
</feature>
<dbReference type="InterPro" id="IPR035979">
    <property type="entry name" value="RBD_domain_sf"/>
</dbReference>
<feature type="compositionally biased region" description="Low complexity" evidence="3">
    <location>
        <begin position="387"/>
        <end position="402"/>
    </location>
</feature>
<feature type="domain" description="RRM" evidence="4">
    <location>
        <begin position="215"/>
        <end position="307"/>
    </location>
</feature>
<dbReference type="SUPFAM" id="SSF54928">
    <property type="entry name" value="RNA-binding domain, RBD"/>
    <property type="match status" value="1"/>
</dbReference>
<feature type="compositionally biased region" description="Basic residues" evidence="3">
    <location>
        <begin position="366"/>
        <end position="382"/>
    </location>
</feature>
<dbReference type="Gene3D" id="1.10.10.790">
    <property type="entry name" value="Surp module"/>
    <property type="match status" value="1"/>
</dbReference>
<reference evidence="7" key="1">
    <citation type="submission" date="2020-07" db="EMBL/GenBank/DDBJ databases">
        <title>Draft Genome Sequence of a Deep-Sea Yeast, Naganishia (Cryptococcus) liquefaciens strain N6.</title>
        <authorList>
            <person name="Han Y.W."/>
            <person name="Kajitani R."/>
            <person name="Morimoto H."/>
            <person name="Parhat M."/>
            <person name="Tsubouchi H."/>
            <person name="Bakenova O."/>
            <person name="Ogata M."/>
            <person name="Argunhan B."/>
            <person name="Aoki R."/>
            <person name="Kajiwara S."/>
            <person name="Itoh T."/>
            <person name="Iwasaki H."/>
        </authorList>
    </citation>
    <scope>NUCLEOTIDE SEQUENCE</scope>
    <source>
        <strain evidence="7">N6</strain>
    </source>
</reference>
<dbReference type="Pfam" id="PF04818">
    <property type="entry name" value="CID"/>
    <property type="match status" value="1"/>
</dbReference>
<feature type="region of interest" description="Disordered" evidence="3">
    <location>
        <begin position="134"/>
        <end position="164"/>
    </location>
</feature>
<dbReference type="GO" id="GO:0003723">
    <property type="term" value="F:RNA binding"/>
    <property type="evidence" value="ECO:0007669"/>
    <property type="project" value="UniProtKB-UniRule"/>
</dbReference>
<keyword evidence="1 2" id="KW-0694">RNA-binding</keyword>
<evidence type="ECO:0000259" key="5">
    <source>
        <dbReference type="PROSITE" id="PS50128"/>
    </source>
</evidence>
<evidence type="ECO:0008006" key="9">
    <source>
        <dbReference type="Google" id="ProtNLM"/>
    </source>
</evidence>
<dbReference type="InterPro" id="IPR012677">
    <property type="entry name" value="Nucleotide-bd_a/b_plait_sf"/>
</dbReference>
<dbReference type="EMBL" id="BLZA01000030">
    <property type="protein sequence ID" value="GHJ88411.1"/>
    <property type="molecule type" value="Genomic_DNA"/>
</dbReference>
<evidence type="ECO:0000313" key="7">
    <source>
        <dbReference type="EMBL" id="GHJ88411.1"/>
    </source>
</evidence>
<dbReference type="PROSITE" id="PS50128">
    <property type="entry name" value="SURP"/>
    <property type="match status" value="1"/>
</dbReference>
<sequence length="796" mass="88387">MSRRLDLSKFRGGSDSEEEEGAFTARKKPPIQLDTLKQETFSHGVRKKTKKEIEKENEERKRIEEEKAAAIALAEFDEAFNGDGADVAPRGAMSGNRFGGGYPPRGPRNMGPGAGFVRAGGDMTTAAYQPPRHVLTGPSRHAMSSKFRSPSPEPSKPKPKGKRVMDSFLEEIKREQKTREEKFGQVAKKEGSSVSAMAAWEKARGSHDFGDPETTNLFVSNLPSAITEENLGMFFAKYGPVGAVKIMWPRGDEDAAFGAQMTAPRRPKAGLSGFVAYMKRKDAERAVKELDGFNWGGCMLRVGWSKMIRPPVRAIYQISNAREDRDRSRSPKRRRESRSRTPSRDKNYRRTSRNDSRPSYSDKNGPTRRSHSRDRGRRRSASRHTDTSSSWSGSSRSRSPAPRARRSRHDIILDKMLDKMGREKEDFIAAVAKKVRDHGAKFEDVLRDREAKNEKFAFLRNSDLPEYHFYQLCLDSRYRLPTPPPDAFTDDGKAELYSSDSAEDSERERTRKGSLGKIARRRFESGLRAMTGNREEIARLMEFAMVHADAAEEVSEVVCQSLMLEATPVPRKLARLHLISDILHNSASPLPNVWRYRQALETRLPAVMEHLADLHRSLVAYAGRLSGESFKSQVVFVLEIWENWIVFTPQVTEVMRSILNGGTADHSAATVKPAVEQISTASQTEGSTTAMSLKFKTGGFKKAFVPVDTLLENQQAALNPASTSIAAASASIEDDLDGEAMDLDDDTDGAAIPADDIDGVAMGADDIDGAAMEDEDLDGVAMVDEEDDLDGVAIIE</sequence>
<accession>A0A8H3TVN5</accession>
<feature type="region of interest" description="Disordered" evidence="3">
    <location>
        <begin position="319"/>
        <end position="410"/>
    </location>
</feature>
<dbReference type="SUPFAM" id="SSF109905">
    <property type="entry name" value="Surp module (SWAP domain)"/>
    <property type="match status" value="1"/>
</dbReference>
<evidence type="ECO:0000256" key="2">
    <source>
        <dbReference type="PROSITE-ProRule" id="PRU00176"/>
    </source>
</evidence>
<protein>
    <recommendedName>
        <fullName evidence="9">U2 snRNP-associated SURP motif-containing protein</fullName>
    </recommendedName>
</protein>
<dbReference type="InterPro" id="IPR000504">
    <property type="entry name" value="RRM_dom"/>
</dbReference>
<comment type="caution">
    <text evidence="7">The sequence shown here is derived from an EMBL/GenBank/DDBJ whole genome shotgun (WGS) entry which is preliminary data.</text>
</comment>
<dbReference type="GO" id="GO:0005634">
    <property type="term" value="C:nucleus"/>
    <property type="evidence" value="ECO:0007669"/>
    <property type="project" value="TreeGrafter"/>
</dbReference>
<dbReference type="AlphaFoldDB" id="A0A8H3TVN5"/>
<dbReference type="Gene3D" id="1.25.40.90">
    <property type="match status" value="1"/>
</dbReference>
<evidence type="ECO:0000313" key="8">
    <source>
        <dbReference type="Proteomes" id="UP000620104"/>
    </source>
</evidence>
<keyword evidence="8" id="KW-1185">Reference proteome</keyword>
<feature type="compositionally biased region" description="Basic and acidic residues" evidence="3">
    <location>
        <begin position="51"/>
        <end position="62"/>
    </location>
</feature>
<dbReference type="InterPro" id="IPR000061">
    <property type="entry name" value="Surp"/>
</dbReference>
<evidence type="ECO:0000259" key="6">
    <source>
        <dbReference type="PROSITE" id="PS51391"/>
    </source>
</evidence>
<evidence type="ECO:0000256" key="3">
    <source>
        <dbReference type="SAM" id="MobiDB-lite"/>
    </source>
</evidence>
<dbReference type="Gene3D" id="3.30.70.330">
    <property type="match status" value="1"/>
</dbReference>
<dbReference type="SMART" id="SM00360">
    <property type="entry name" value="RRM"/>
    <property type="match status" value="1"/>
</dbReference>
<feature type="compositionally biased region" description="Basic and acidic residues" evidence="3">
    <location>
        <begin position="338"/>
        <end position="356"/>
    </location>
</feature>
<feature type="domain" description="SURP motif" evidence="5">
    <location>
        <begin position="427"/>
        <end position="470"/>
    </location>
</feature>
<dbReference type="PROSITE" id="PS51391">
    <property type="entry name" value="CID"/>
    <property type="match status" value="1"/>
</dbReference>
<proteinExistence type="predicted"/>
<dbReference type="SMART" id="SM00648">
    <property type="entry name" value="SWAP"/>
    <property type="match status" value="1"/>
</dbReference>
<evidence type="ECO:0000259" key="4">
    <source>
        <dbReference type="PROSITE" id="PS50102"/>
    </source>
</evidence>
<gene>
    <name evidence="7" type="ORF">NliqN6_4813</name>
</gene>
<dbReference type="PANTHER" id="PTHR23140">
    <property type="entry name" value="RNA PROCESSING PROTEIN LD23810P"/>
    <property type="match status" value="1"/>
</dbReference>
<dbReference type="PANTHER" id="PTHR23140:SF0">
    <property type="entry name" value="U2 SNRNP-ASSOCIATED SURP MOTIF-CONTAINING PROTEIN"/>
    <property type="match status" value="1"/>
</dbReference>
<dbReference type="Pfam" id="PF01805">
    <property type="entry name" value="Surp"/>
    <property type="match status" value="1"/>
</dbReference>
<feature type="region of interest" description="Disordered" evidence="3">
    <location>
        <begin position="1"/>
        <end position="62"/>
    </location>
</feature>
<organism evidence="7 8">
    <name type="scientific">Naganishia liquefaciens</name>
    <dbReference type="NCBI Taxonomy" id="104408"/>
    <lineage>
        <taxon>Eukaryota</taxon>
        <taxon>Fungi</taxon>
        <taxon>Dikarya</taxon>
        <taxon>Basidiomycota</taxon>
        <taxon>Agaricomycotina</taxon>
        <taxon>Tremellomycetes</taxon>
        <taxon>Filobasidiales</taxon>
        <taxon>Filobasidiaceae</taxon>
        <taxon>Naganishia</taxon>
    </lineage>
</organism>
<dbReference type="Proteomes" id="UP000620104">
    <property type="component" value="Unassembled WGS sequence"/>
</dbReference>
<dbReference type="InterPro" id="IPR051485">
    <property type="entry name" value="SR-CTD_assoc_factor"/>
</dbReference>
<dbReference type="InterPro" id="IPR006569">
    <property type="entry name" value="CID_dom"/>
</dbReference>
<dbReference type="Pfam" id="PF00076">
    <property type="entry name" value="RRM_1"/>
    <property type="match status" value="1"/>
</dbReference>
<dbReference type="InterPro" id="IPR008942">
    <property type="entry name" value="ENTH_VHS"/>
</dbReference>
<dbReference type="OrthoDB" id="377209at2759"/>